<protein>
    <submittedName>
        <fullName evidence="2">Uncharacterized protein</fullName>
    </submittedName>
</protein>
<dbReference type="Proteomes" id="UP000006906">
    <property type="component" value="Chromosome 11"/>
</dbReference>
<evidence type="ECO:0000256" key="1">
    <source>
        <dbReference type="SAM" id="MobiDB-lite"/>
    </source>
</evidence>
<accession>A0A2K3D8U0</accession>
<dbReference type="PaxDb" id="3055-EDP00275"/>
<dbReference type="AlphaFoldDB" id="A0A2K3D8U0"/>
<dbReference type="GeneID" id="5722952"/>
<dbReference type="PANTHER" id="PTHR21207:SF2">
    <property type="entry name" value="PARKIN COREGULATED GENE PROTEIN"/>
    <property type="match status" value="1"/>
</dbReference>
<dbReference type="PANTHER" id="PTHR21207">
    <property type="entry name" value="PARKIN COREGULATED GENE PROTEIN PARK2 COREGULATED"/>
    <property type="match status" value="1"/>
</dbReference>
<dbReference type="RefSeq" id="XP_042919767.1">
    <property type="nucleotide sequence ID" value="XM_043067762.1"/>
</dbReference>
<dbReference type="STRING" id="3055.A0A2K3D8U0"/>
<name>A0A2K3D8U0_CHLRE</name>
<dbReference type="GO" id="GO:0051879">
    <property type="term" value="F:Hsp90 protein binding"/>
    <property type="evidence" value="ECO:0000318"/>
    <property type="project" value="GO_Central"/>
</dbReference>
<dbReference type="InterPro" id="IPR019399">
    <property type="entry name" value="Parkin_co-regulated_protein"/>
</dbReference>
<feature type="region of interest" description="Disordered" evidence="1">
    <location>
        <begin position="77"/>
        <end position="116"/>
    </location>
</feature>
<feature type="region of interest" description="Disordered" evidence="1">
    <location>
        <begin position="533"/>
        <end position="603"/>
    </location>
</feature>
<proteinExistence type="predicted"/>
<gene>
    <name evidence="2" type="ORF">CHLRE_11g482101v5</name>
</gene>
<reference evidence="2 3" key="1">
    <citation type="journal article" date="2007" name="Science">
        <title>The Chlamydomonas genome reveals the evolution of key animal and plant functions.</title>
        <authorList>
            <person name="Merchant S.S."/>
            <person name="Prochnik S.E."/>
            <person name="Vallon O."/>
            <person name="Harris E.H."/>
            <person name="Karpowicz S.J."/>
            <person name="Witman G.B."/>
            <person name="Terry A."/>
            <person name="Salamov A."/>
            <person name="Fritz-Laylin L.K."/>
            <person name="Marechal-Drouard L."/>
            <person name="Marshall W.F."/>
            <person name="Qu L.H."/>
            <person name="Nelson D.R."/>
            <person name="Sanderfoot A.A."/>
            <person name="Spalding M.H."/>
            <person name="Kapitonov V.V."/>
            <person name="Ren Q."/>
            <person name="Ferris P."/>
            <person name="Lindquist E."/>
            <person name="Shapiro H."/>
            <person name="Lucas S.M."/>
            <person name="Grimwood J."/>
            <person name="Schmutz J."/>
            <person name="Cardol P."/>
            <person name="Cerutti H."/>
            <person name="Chanfreau G."/>
            <person name="Chen C.L."/>
            <person name="Cognat V."/>
            <person name="Croft M.T."/>
            <person name="Dent R."/>
            <person name="Dutcher S."/>
            <person name="Fernandez E."/>
            <person name="Fukuzawa H."/>
            <person name="Gonzalez-Ballester D."/>
            <person name="Gonzalez-Halphen D."/>
            <person name="Hallmann A."/>
            <person name="Hanikenne M."/>
            <person name="Hippler M."/>
            <person name="Inwood W."/>
            <person name="Jabbari K."/>
            <person name="Kalanon M."/>
            <person name="Kuras R."/>
            <person name="Lefebvre P.A."/>
            <person name="Lemaire S.D."/>
            <person name="Lobanov A.V."/>
            <person name="Lohr M."/>
            <person name="Manuell A."/>
            <person name="Meier I."/>
            <person name="Mets L."/>
            <person name="Mittag M."/>
            <person name="Mittelmeier T."/>
            <person name="Moroney J.V."/>
            <person name="Moseley J."/>
            <person name="Napoli C."/>
            <person name="Nedelcu A.M."/>
            <person name="Niyogi K."/>
            <person name="Novoselov S.V."/>
            <person name="Paulsen I.T."/>
            <person name="Pazour G."/>
            <person name="Purton S."/>
            <person name="Ral J.P."/>
            <person name="Riano-Pachon D.M."/>
            <person name="Riekhof W."/>
            <person name="Rymarquis L."/>
            <person name="Schroda M."/>
            <person name="Stern D."/>
            <person name="Umen J."/>
            <person name="Willows R."/>
            <person name="Wilson N."/>
            <person name="Zimmer S.L."/>
            <person name="Allmer J."/>
            <person name="Balk J."/>
            <person name="Bisova K."/>
            <person name="Chen C.J."/>
            <person name="Elias M."/>
            <person name="Gendler K."/>
            <person name="Hauser C."/>
            <person name="Lamb M.R."/>
            <person name="Ledford H."/>
            <person name="Long J.C."/>
            <person name="Minagawa J."/>
            <person name="Page M.D."/>
            <person name="Pan J."/>
            <person name="Pootakham W."/>
            <person name="Roje S."/>
            <person name="Rose A."/>
            <person name="Stahlberg E."/>
            <person name="Terauchi A.M."/>
            <person name="Yang P."/>
            <person name="Ball S."/>
            <person name="Bowler C."/>
            <person name="Dieckmann C.L."/>
            <person name="Gladyshev V.N."/>
            <person name="Green P."/>
            <person name="Jorgensen R."/>
            <person name="Mayfield S."/>
            <person name="Mueller-Roeber B."/>
            <person name="Rajamani S."/>
            <person name="Sayre R.T."/>
            <person name="Brokstein P."/>
            <person name="Dubchak I."/>
            <person name="Goodstein D."/>
            <person name="Hornick L."/>
            <person name="Huang Y.W."/>
            <person name="Jhaveri J."/>
            <person name="Luo Y."/>
            <person name="Martinez D."/>
            <person name="Ngau W.C."/>
            <person name="Otillar B."/>
            <person name="Poliakov A."/>
            <person name="Porter A."/>
            <person name="Szajkowski L."/>
            <person name="Werner G."/>
            <person name="Zhou K."/>
            <person name="Grigoriev I.V."/>
            <person name="Rokhsar D.S."/>
            <person name="Grossman A.R."/>
        </authorList>
    </citation>
    <scope>NUCLEOTIDE SEQUENCE [LARGE SCALE GENOMIC DNA]</scope>
    <source>
        <strain evidence="3">CC-503</strain>
    </source>
</reference>
<dbReference type="GO" id="GO:0030544">
    <property type="term" value="F:Hsp70 protein binding"/>
    <property type="evidence" value="ECO:0000318"/>
    <property type="project" value="GO_Central"/>
</dbReference>
<dbReference type="Gramene" id="PNW76942">
    <property type="protein sequence ID" value="PNW76942"/>
    <property type="gene ID" value="CHLRE_11g482101v5"/>
</dbReference>
<feature type="compositionally biased region" description="Gly residues" evidence="1">
    <location>
        <begin position="730"/>
        <end position="752"/>
    </location>
</feature>
<evidence type="ECO:0000313" key="3">
    <source>
        <dbReference type="Proteomes" id="UP000006906"/>
    </source>
</evidence>
<feature type="region of interest" description="Disordered" evidence="1">
    <location>
        <begin position="646"/>
        <end position="686"/>
    </location>
</feature>
<dbReference type="EMBL" id="CM008972">
    <property type="protein sequence ID" value="PNW76942.1"/>
    <property type="molecule type" value="Genomic_DNA"/>
</dbReference>
<dbReference type="InParanoid" id="A0A2K3D8U0"/>
<feature type="compositionally biased region" description="Low complexity" evidence="1">
    <location>
        <begin position="533"/>
        <end position="588"/>
    </location>
</feature>
<evidence type="ECO:0000313" key="2">
    <source>
        <dbReference type="EMBL" id="PNW76942.1"/>
    </source>
</evidence>
<organism evidence="2 3">
    <name type="scientific">Chlamydomonas reinhardtii</name>
    <name type="common">Chlamydomonas smithii</name>
    <dbReference type="NCBI Taxonomy" id="3055"/>
    <lineage>
        <taxon>Eukaryota</taxon>
        <taxon>Viridiplantae</taxon>
        <taxon>Chlorophyta</taxon>
        <taxon>core chlorophytes</taxon>
        <taxon>Chlorophyceae</taxon>
        <taxon>CS clade</taxon>
        <taxon>Chlamydomonadales</taxon>
        <taxon>Chlamydomonadaceae</taxon>
        <taxon>Chlamydomonas</taxon>
    </lineage>
</organism>
<feature type="compositionally biased region" description="Basic and acidic residues" evidence="1">
    <location>
        <begin position="83"/>
        <end position="92"/>
    </location>
</feature>
<sequence>MAEVLHRSHRAGIQGPLLHAPAAVHPVVAGRDTAAGCVGGAWVPPSPNPHLGFAHDPGARHKQAGAFAGAADAAKAAAEAEAAGEHPDDVGRAARRRTPTGPAAPYQKDAAQRAAERAIRPWDPAAGLGERRGAAALALAGANAGAAAFADPAAPSLYAAPGQAEANAFAAAAGRVARRGQDQAGSVGAYSVRQGAPARELWPVDLAAPQKYCTACRGDHSDLKVSDPAWQPYTPALRLANLQLLDTKFRRALFKGLLCCSLSDSYWDPVRWREQPGVMSADTFAQQLQLACEGIRDGHEPHRFLATQAVTALLDCPGRGGQVAAAAPSLVAPLKLCLNTMQPQLVGGALLLLRKLLRAHPAAGSSLAPYLRHLLPPLAVFRSHTRVLELPAPVCVPPTGSWSGGSAAATTPARARCCAVCGAPTDREAAAAAARAAAAADLALNAARLGAAGAADPDSVLPPGTTSKRLPGRVCGRYSLSALIDEVLGLLVGSGGELGRRQVRSYVPAFNYFTPQDAPACVTVEELRAAAEAARGTATPSHSSSSSPRRRPATAGGAASTPATAAAAAAATTSSGARPRSAGAPARARAAKGGGSRKAEWDSGPAVDKRLLSYWDGIEFREHPVGSSWGGAAGGVNNTAAQQQQATTMTISSSSSGGGYGGAASPQQGTAASGGARDGLGRPHMYTPVPVFDSPHDPLYRVLRGEAEGWAEAARRSVTFAHAGPEVGRKGGAVRGGAGGEGGGGGGVGAGSTGRKKKVNVNAEVPYKATPSGIRLAW</sequence>
<feature type="region of interest" description="Disordered" evidence="1">
    <location>
        <begin position="729"/>
        <end position="757"/>
    </location>
</feature>
<dbReference type="Pfam" id="PF10274">
    <property type="entry name" value="ParcG"/>
    <property type="match status" value="1"/>
</dbReference>
<keyword evidence="3" id="KW-1185">Reference proteome</keyword>
<feature type="compositionally biased region" description="Low complexity" evidence="1">
    <location>
        <begin position="646"/>
        <end position="655"/>
    </location>
</feature>
<dbReference type="KEGG" id="cre:CHLRE_11g482101v5"/>
<dbReference type="OrthoDB" id="544617at2759"/>